<dbReference type="AlphaFoldDB" id="A0A2H3AXM2"/>
<sequence length="155" mass="16994">MNLPTKVSNSPILLKATADKEGASSQQGNTIRKRSVGETLSCIPETAQLYDMALSGKLSALSRLLEHIKDTTEEKCVLVSHYTSTLNILEAVTVEDGNWNDGQRMRILFTGLSTQILPIPSQASSAFGVKREFLLRLKETTATYLASLVSLAWHD</sequence>
<gene>
    <name evidence="1" type="ORF">ARMSODRAFT_1025019</name>
</gene>
<protein>
    <submittedName>
        <fullName evidence="1">Uncharacterized protein</fullName>
    </submittedName>
</protein>
<keyword evidence="2" id="KW-1185">Reference proteome</keyword>
<dbReference type="Gene3D" id="1.20.120.850">
    <property type="entry name" value="SWI2/SNF2 ATPases, N-terminal domain"/>
    <property type="match status" value="1"/>
</dbReference>
<dbReference type="Gene3D" id="3.40.50.300">
    <property type="entry name" value="P-loop containing nucleotide triphosphate hydrolases"/>
    <property type="match status" value="1"/>
</dbReference>
<dbReference type="Proteomes" id="UP000218334">
    <property type="component" value="Unassembled WGS sequence"/>
</dbReference>
<accession>A0A2H3AXM2</accession>
<evidence type="ECO:0000313" key="1">
    <source>
        <dbReference type="EMBL" id="PBK62270.1"/>
    </source>
</evidence>
<proteinExistence type="predicted"/>
<organism evidence="1 2">
    <name type="scientific">Armillaria solidipes</name>
    <dbReference type="NCBI Taxonomy" id="1076256"/>
    <lineage>
        <taxon>Eukaryota</taxon>
        <taxon>Fungi</taxon>
        <taxon>Dikarya</taxon>
        <taxon>Basidiomycota</taxon>
        <taxon>Agaricomycotina</taxon>
        <taxon>Agaricomycetes</taxon>
        <taxon>Agaricomycetidae</taxon>
        <taxon>Agaricales</taxon>
        <taxon>Marasmiineae</taxon>
        <taxon>Physalacriaceae</taxon>
        <taxon>Armillaria</taxon>
    </lineage>
</organism>
<evidence type="ECO:0000313" key="2">
    <source>
        <dbReference type="Proteomes" id="UP000218334"/>
    </source>
</evidence>
<dbReference type="EMBL" id="KZ293468">
    <property type="protein sequence ID" value="PBK62270.1"/>
    <property type="molecule type" value="Genomic_DNA"/>
</dbReference>
<dbReference type="InterPro" id="IPR027417">
    <property type="entry name" value="P-loop_NTPase"/>
</dbReference>
<dbReference type="STRING" id="1076256.A0A2H3AXM2"/>
<reference evidence="2" key="1">
    <citation type="journal article" date="2017" name="Nat. Ecol. Evol.">
        <title>Genome expansion and lineage-specific genetic innovations in the forest pathogenic fungi Armillaria.</title>
        <authorList>
            <person name="Sipos G."/>
            <person name="Prasanna A.N."/>
            <person name="Walter M.C."/>
            <person name="O'Connor E."/>
            <person name="Balint B."/>
            <person name="Krizsan K."/>
            <person name="Kiss B."/>
            <person name="Hess J."/>
            <person name="Varga T."/>
            <person name="Slot J."/>
            <person name="Riley R."/>
            <person name="Boka B."/>
            <person name="Rigling D."/>
            <person name="Barry K."/>
            <person name="Lee J."/>
            <person name="Mihaltcheva S."/>
            <person name="LaButti K."/>
            <person name="Lipzen A."/>
            <person name="Waldron R."/>
            <person name="Moloney N.M."/>
            <person name="Sperisen C."/>
            <person name="Kredics L."/>
            <person name="Vagvoelgyi C."/>
            <person name="Patrignani A."/>
            <person name="Fitzpatrick D."/>
            <person name="Nagy I."/>
            <person name="Doyle S."/>
            <person name="Anderson J.B."/>
            <person name="Grigoriev I.V."/>
            <person name="Gueldener U."/>
            <person name="Muensterkoetter M."/>
            <person name="Nagy L.G."/>
        </authorList>
    </citation>
    <scope>NUCLEOTIDE SEQUENCE [LARGE SCALE GENOMIC DNA]</scope>
    <source>
        <strain evidence="2">28-4</strain>
    </source>
</reference>
<name>A0A2H3AXM2_9AGAR</name>